<sequence>LSTIHRAFKRAGLNIKHIQKMARECNPQKRVAFLRQISQYPPHYLVSIDEVSKDDRTYMWLWGRSSKGQRVEVQALFVRKRRLSMLAAMALDSGIITSTVVEGSFNHDLFVNFLQEDLVRLLCLFVTIRAIV</sequence>
<evidence type="ECO:0008006" key="3">
    <source>
        <dbReference type="Google" id="ProtNLM"/>
    </source>
</evidence>
<feature type="non-terminal residue" evidence="1">
    <location>
        <position position="1"/>
    </location>
</feature>
<reference evidence="1" key="1">
    <citation type="journal article" date="2019" name="Environ. Microbiol.">
        <title>Fungal ecological strategies reflected in gene transcription - a case study of two litter decomposers.</title>
        <authorList>
            <person name="Barbi F."/>
            <person name="Kohler A."/>
            <person name="Barry K."/>
            <person name="Baskaran P."/>
            <person name="Daum C."/>
            <person name="Fauchery L."/>
            <person name="Ihrmark K."/>
            <person name="Kuo A."/>
            <person name="LaButti K."/>
            <person name="Lipzen A."/>
            <person name="Morin E."/>
            <person name="Grigoriev I.V."/>
            <person name="Henrissat B."/>
            <person name="Lindahl B."/>
            <person name="Martin F."/>
        </authorList>
    </citation>
    <scope>NUCLEOTIDE SEQUENCE</scope>
    <source>
        <strain evidence="1">JB14</strain>
    </source>
</reference>
<dbReference type="PANTHER" id="PTHR46564">
    <property type="entry name" value="TRANSPOSASE"/>
    <property type="match status" value="1"/>
</dbReference>
<proteinExistence type="predicted"/>
<evidence type="ECO:0000313" key="2">
    <source>
        <dbReference type="Proteomes" id="UP000799118"/>
    </source>
</evidence>
<organism evidence="1 2">
    <name type="scientific">Gymnopus androsaceus JB14</name>
    <dbReference type="NCBI Taxonomy" id="1447944"/>
    <lineage>
        <taxon>Eukaryota</taxon>
        <taxon>Fungi</taxon>
        <taxon>Dikarya</taxon>
        <taxon>Basidiomycota</taxon>
        <taxon>Agaricomycotina</taxon>
        <taxon>Agaricomycetes</taxon>
        <taxon>Agaricomycetidae</taxon>
        <taxon>Agaricales</taxon>
        <taxon>Marasmiineae</taxon>
        <taxon>Omphalotaceae</taxon>
        <taxon>Gymnopus</taxon>
    </lineage>
</organism>
<dbReference type="PANTHER" id="PTHR46564:SF1">
    <property type="entry name" value="TRANSPOSASE"/>
    <property type="match status" value="1"/>
</dbReference>
<name>A0A6A4HB94_9AGAR</name>
<gene>
    <name evidence="1" type="ORF">BT96DRAFT_827786</name>
</gene>
<dbReference type="AlphaFoldDB" id="A0A6A4HB94"/>
<protein>
    <recommendedName>
        <fullName evidence="3">Tc1-like transposase DDE domain-containing protein</fullName>
    </recommendedName>
</protein>
<dbReference type="OrthoDB" id="2142724at2759"/>
<accession>A0A6A4HB94</accession>
<dbReference type="Proteomes" id="UP000799118">
    <property type="component" value="Unassembled WGS sequence"/>
</dbReference>
<dbReference type="EMBL" id="ML769551">
    <property type="protein sequence ID" value="KAE9394385.1"/>
    <property type="molecule type" value="Genomic_DNA"/>
</dbReference>
<evidence type="ECO:0000313" key="1">
    <source>
        <dbReference type="EMBL" id="KAE9394385.1"/>
    </source>
</evidence>
<keyword evidence="2" id="KW-1185">Reference proteome</keyword>